<protein>
    <recommendedName>
        <fullName evidence="1">S1 motif domain-containing protein</fullName>
    </recommendedName>
</protein>
<dbReference type="GO" id="GO:0003676">
    <property type="term" value="F:nucleic acid binding"/>
    <property type="evidence" value="ECO:0007669"/>
    <property type="project" value="InterPro"/>
</dbReference>
<feature type="domain" description="S1 motif" evidence="1">
    <location>
        <begin position="1"/>
        <end position="73"/>
    </location>
</feature>
<feature type="non-terminal residue" evidence="2">
    <location>
        <position position="1"/>
    </location>
</feature>
<dbReference type="Proteomes" id="UP000682733">
    <property type="component" value="Unassembled WGS sequence"/>
</dbReference>
<sequence length="90" mass="10057">GGIYTAKIVEIKSNGVIIQLHPNMQPVLLPNSQLDRRKIDHPSVLGFQTGQDIQVKYFGGSMRLSRKILLTAGVGPVKNFMPKDDEKRQQ</sequence>
<dbReference type="SUPFAM" id="SSF50249">
    <property type="entry name" value="Nucleic acid-binding proteins"/>
    <property type="match status" value="1"/>
</dbReference>
<dbReference type="EMBL" id="CAJNOK010047083">
    <property type="protein sequence ID" value="CAF1586166.1"/>
    <property type="molecule type" value="Genomic_DNA"/>
</dbReference>
<evidence type="ECO:0000259" key="1">
    <source>
        <dbReference type="PROSITE" id="PS50126"/>
    </source>
</evidence>
<organism evidence="2 4">
    <name type="scientific">Didymodactylos carnosus</name>
    <dbReference type="NCBI Taxonomy" id="1234261"/>
    <lineage>
        <taxon>Eukaryota</taxon>
        <taxon>Metazoa</taxon>
        <taxon>Spiralia</taxon>
        <taxon>Gnathifera</taxon>
        <taxon>Rotifera</taxon>
        <taxon>Eurotatoria</taxon>
        <taxon>Bdelloidea</taxon>
        <taxon>Philodinida</taxon>
        <taxon>Philodinidae</taxon>
        <taxon>Didymodactylos</taxon>
    </lineage>
</organism>
<evidence type="ECO:0000313" key="4">
    <source>
        <dbReference type="Proteomes" id="UP000677228"/>
    </source>
</evidence>
<comment type="caution">
    <text evidence="2">The sequence shown here is derived from an EMBL/GenBank/DDBJ whole genome shotgun (WGS) entry which is preliminary data.</text>
</comment>
<dbReference type="Proteomes" id="UP000677228">
    <property type="component" value="Unassembled WGS sequence"/>
</dbReference>
<dbReference type="InterPro" id="IPR012340">
    <property type="entry name" value="NA-bd_OB-fold"/>
</dbReference>
<reference evidence="2" key="1">
    <citation type="submission" date="2021-02" db="EMBL/GenBank/DDBJ databases">
        <authorList>
            <person name="Nowell W R."/>
        </authorList>
    </citation>
    <scope>NUCLEOTIDE SEQUENCE</scope>
</reference>
<evidence type="ECO:0000313" key="3">
    <source>
        <dbReference type="EMBL" id="CAF4387717.1"/>
    </source>
</evidence>
<gene>
    <name evidence="2" type="ORF">OVA965_LOCUS41268</name>
    <name evidence="3" type="ORF">TMI583_LOCUS42872</name>
</gene>
<proteinExistence type="predicted"/>
<dbReference type="InterPro" id="IPR003029">
    <property type="entry name" value="S1_domain"/>
</dbReference>
<accession>A0A8S2FY24</accession>
<dbReference type="PROSITE" id="PS50126">
    <property type="entry name" value="S1"/>
    <property type="match status" value="1"/>
</dbReference>
<dbReference type="EMBL" id="CAJOBA010070321">
    <property type="protein sequence ID" value="CAF4387717.1"/>
    <property type="molecule type" value="Genomic_DNA"/>
</dbReference>
<name>A0A8S2FY24_9BILA</name>
<dbReference type="AlphaFoldDB" id="A0A8S2FY24"/>
<dbReference type="Gene3D" id="2.40.50.140">
    <property type="entry name" value="Nucleic acid-binding proteins"/>
    <property type="match status" value="1"/>
</dbReference>
<evidence type="ECO:0000313" key="2">
    <source>
        <dbReference type="EMBL" id="CAF1586166.1"/>
    </source>
</evidence>